<gene>
    <name evidence="7" type="ORF">GNP93_24225</name>
</gene>
<dbReference type="AlphaFoldDB" id="A0A7X2ZGA9"/>
<keyword evidence="5" id="KW-0067">ATP-binding</keyword>
<evidence type="ECO:0000256" key="4">
    <source>
        <dbReference type="ARBA" id="ARBA00022777"/>
    </source>
</evidence>
<accession>A0A7X2ZGA9</accession>
<evidence type="ECO:0000256" key="2">
    <source>
        <dbReference type="ARBA" id="ARBA00022679"/>
    </source>
</evidence>
<keyword evidence="3" id="KW-0547">Nucleotide-binding</keyword>
<keyword evidence="8" id="KW-1185">Reference proteome</keyword>
<dbReference type="EMBL" id="WNZX01000031">
    <property type="protein sequence ID" value="MUG73718.1"/>
    <property type="molecule type" value="Genomic_DNA"/>
</dbReference>
<dbReference type="Proteomes" id="UP000450917">
    <property type="component" value="Unassembled WGS sequence"/>
</dbReference>
<dbReference type="PANTHER" id="PTHR43085:SF1">
    <property type="entry name" value="PSEUDOURIDINE KINASE-RELATED"/>
    <property type="match status" value="1"/>
</dbReference>
<evidence type="ECO:0000256" key="5">
    <source>
        <dbReference type="ARBA" id="ARBA00022840"/>
    </source>
</evidence>
<dbReference type="Pfam" id="PF00294">
    <property type="entry name" value="PfkB"/>
    <property type="match status" value="1"/>
</dbReference>
<dbReference type="InterPro" id="IPR011611">
    <property type="entry name" value="PfkB_dom"/>
</dbReference>
<dbReference type="InterPro" id="IPR029056">
    <property type="entry name" value="Ribokinase-like"/>
</dbReference>
<evidence type="ECO:0000313" key="8">
    <source>
        <dbReference type="Proteomes" id="UP000450917"/>
    </source>
</evidence>
<dbReference type="InterPro" id="IPR050306">
    <property type="entry name" value="PfkB_Carbo_kinase"/>
</dbReference>
<protein>
    <submittedName>
        <fullName evidence="7">Sugar kinase</fullName>
    </submittedName>
</protein>
<keyword evidence="4 7" id="KW-0418">Kinase</keyword>
<name>A0A7X2ZGA9_9BACL</name>
<dbReference type="GO" id="GO:0016301">
    <property type="term" value="F:kinase activity"/>
    <property type="evidence" value="ECO:0007669"/>
    <property type="project" value="UniProtKB-KW"/>
</dbReference>
<comment type="caution">
    <text evidence="7">The sequence shown here is derived from an EMBL/GenBank/DDBJ whole genome shotgun (WGS) entry which is preliminary data.</text>
</comment>
<sequence length="325" mass="35959">MNRSTQQEQMFVPEIVTFGETMALMLPEDVKGIEYSSHFQSLFGGAESNVAIGVARLGHRVGWFGRLGKDPLGRMIVKKIRGEGVDVSRAELTTEAPTGLMLREIISGKTSVYYYRKGSAASLMKPEQLDESYISQAQYLHVTGITMALSESARETLKESVRLAKKNGVKVCFDPNLRLKLWSLEEARGALLEMAQEADYFLPGLDELKLLYATESFDEIIGKLRELPGVSIVKGGEDVTYIVDKTSVTEVPYFKAERIVDTVGAGDGFCAGFIAGLLKNYSLAEAVRLGNLIGCMVVQNEGDWEGIPTWEQVEAFLNNEKHVER</sequence>
<proteinExistence type="inferred from homology"/>
<dbReference type="Gene3D" id="3.40.1190.20">
    <property type="match status" value="1"/>
</dbReference>
<reference evidence="7 8" key="1">
    <citation type="submission" date="2019-11" db="EMBL/GenBank/DDBJ databases">
        <title>Draft genome sequences of five Paenibacillus species of dairy origin.</title>
        <authorList>
            <person name="Olajide A.M."/>
            <person name="Chen S."/>
            <person name="Lapointe G."/>
        </authorList>
    </citation>
    <scope>NUCLEOTIDE SEQUENCE [LARGE SCALE GENOMIC DNA]</scope>
    <source>
        <strain evidence="7 8">2CS3</strain>
    </source>
</reference>
<dbReference type="PANTHER" id="PTHR43085">
    <property type="entry name" value="HEXOKINASE FAMILY MEMBER"/>
    <property type="match status" value="1"/>
</dbReference>
<feature type="domain" description="Carbohydrate kinase PfkB" evidence="6">
    <location>
        <begin position="14"/>
        <end position="309"/>
    </location>
</feature>
<comment type="similarity">
    <text evidence="1">Belongs to the carbohydrate kinase PfkB family.</text>
</comment>
<evidence type="ECO:0000256" key="3">
    <source>
        <dbReference type="ARBA" id="ARBA00022741"/>
    </source>
</evidence>
<keyword evidence="2" id="KW-0808">Transferase</keyword>
<dbReference type="RefSeq" id="WP_127610040.1">
    <property type="nucleotide sequence ID" value="NZ_JARTHJ010000134.1"/>
</dbReference>
<evidence type="ECO:0000256" key="1">
    <source>
        <dbReference type="ARBA" id="ARBA00010688"/>
    </source>
</evidence>
<dbReference type="GO" id="GO:0005524">
    <property type="term" value="F:ATP binding"/>
    <property type="evidence" value="ECO:0007669"/>
    <property type="project" value="UniProtKB-KW"/>
</dbReference>
<dbReference type="InterPro" id="IPR002173">
    <property type="entry name" value="Carboh/pur_kinase_PfkB_CS"/>
</dbReference>
<dbReference type="PROSITE" id="PS00584">
    <property type="entry name" value="PFKB_KINASES_2"/>
    <property type="match status" value="1"/>
</dbReference>
<dbReference type="SUPFAM" id="SSF53613">
    <property type="entry name" value="Ribokinase-like"/>
    <property type="match status" value="1"/>
</dbReference>
<evidence type="ECO:0000313" key="7">
    <source>
        <dbReference type="EMBL" id="MUG73718.1"/>
    </source>
</evidence>
<organism evidence="7 8">
    <name type="scientific">Paenibacillus validus</name>
    <dbReference type="NCBI Taxonomy" id="44253"/>
    <lineage>
        <taxon>Bacteria</taxon>
        <taxon>Bacillati</taxon>
        <taxon>Bacillota</taxon>
        <taxon>Bacilli</taxon>
        <taxon>Bacillales</taxon>
        <taxon>Paenibacillaceae</taxon>
        <taxon>Paenibacillus</taxon>
    </lineage>
</organism>
<dbReference type="CDD" id="cd01166">
    <property type="entry name" value="KdgK"/>
    <property type="match status" value="1"/>
</dbReference>
<evidence type="ECO:0000259" key="6">
    <source>
        <dbReference type="Pfam" id="PF00294"/>
    </source>
</evidence>